<dbReference type="AlphaFoldDB" id="A0A8J3J4A8"/>
<comment type="caution">
    <text evidence="3">The sequence shown here is derived from an EMBL/GenBank/DDBJ whole genome shotgun (WGS) entry which is preliminary data.</text>
</comment>
<keyword evidence="4" id="KW-1185">Reference proteome</keyword>
<dbReference type="Gene3D" id="3.90.180.10">
    <property type="entry name" value="Medium-chain alcohol dehydrogenases, catalytic domain"/>
    <property type="match status" value="1"/>
</dbReference>
<dbReference type="EMBL" id="BOMB01000044">
    <property type="protein sequence ID" value="GID15536.1"/>
    <property type="molecule type" value="Genomic_DNA"/>
</dbReference>
<dbReference type="SUPFAM" id="SSF50129">
    <property type="entry name" value="GroES-like"/>
    <property type="match status" value="1"/>
</dbReference>
<evidence type="ECO:0000313" key="4">
    <source>
        <dbReference type="Proteomes" id="UP000612808"/>
    </source>
</evidence>
<dbReference type="PANTHER" id="PTHR44154">
    <property type="entry name" value="QUINONE OXIDOREDUCTASE"/>
    <property type="match status" value="1"/>
</dbReference>
<name>A0A8J3J4A8_9ACTN</name>
<accession>A0A8J3J4A8</accession>
<dbReference type="InterPro" id="IPR036291">
    <property type="entry name" value="NAD(P)-bd_dom_sf"/>
</dbReference>
<dbReference type="InterPro" id="IPR051603">
    <property type="entry name" value="Zinc-ADH_QOR/CCCR"/>
</dbReference>
<dbReference type="Gene3D" id="3.40.50.720">
    <property type="entry name" value="NAD(P)-binding Rossmann-like Domain"/>
    <property type="match status" value="1"/>
</dbReference>
<dbReference type="InterPro" id="IPR013154">
    <property type="entry name" value="ADH-like_N"/>
</dbReference>
<dbReference type="GO" id="GO:0016491">
    <property type="term" value="F:oxidoreductase activity"/>
    <property type="evidence" value="ECO:0007669"/>
    <property type="project" value="InterPro"/>
</dbReference>
<dbReference type="InterPro" id="IPR020843">
    <property type="entry name" value="ER"/>
</dbReference>
<organism evidence="3 4">
    <name type="scientific">Actinocatenispora rupis</name>
    <dbReference type="NCBI Taxonomy" id="519421"/>
    <lineage>
        <taxon>Bacteria</taxon>
        <taxon>Bacillati</taxon>
        <taxon>Actinomycetota</taxon>
        <taxon>Actinomycetes</taxon>
        <taxon>Micromonosporales</taxon>
        <taxon>Micromonosporaceae</taxon>
        <taxon>Actinocatenispora</taxon>
    </lineage>
</organism>
<dbReference type="Pfam" id="PF08240">
    <property type="entry name" value="ADH_N"/>
    <property type="match status" value="1"/>
</dbReference>
<evidence type="ECO:0000313" key="3">
    <source>
        <dbReference type="EMBL" id="GID15536.1"/>
    </source>
</evidence>
<dbReference type="SMART" id="SM00829">
    <property type="entry name" value="PKS_ER"/>
    <property type="match status" value="1"/>
</dbReference>
<feature type="domain" description="Enoyl reductase (ER)" evidence="2">
    <location>
        <begin position="10"/>
        <end position="315"/>
    </location>
</feature>
<dbReference type="Pfam" id="PF13602">
    <property type="entry name" value="ADH_zinc_N_2"/>
    <property type="match status" value="1"/>
</dbReference>
<evidence type="ECO:0000259" key="2">
    <source>
        <dbReference type="SMART" id="SM00829"/>
    </source>
</evidence>
<reference evidence="3" key="1">
    <citation type="submission" date="2021-01" db="EMBL/GenBank/DDBJ databases">
        <title>Whole genome shotgun sequence of Actinocatenispora rupis NBRC 107355.</title>
        <authorList>
            <person name="Komaki H."/>
            <person name="Tamura T."/>
        </authorList>
    </citation>
    <scope>NUCLEOTIDE SEQUENCE</scope>
    <source>
        <strain evidence="3">NBRC 107355</strain>
    </source>
</reference>
<sequence length="324" mass="32611">MLVAEVARFGGPEVLVTRRVPDPAPETGQVVVAVSAVDVLFVETQVRAGWGREHFPVTPPYVPGDGVAGTVVAVGEGVDPAWLGRRVVGYTDSVNAYAERAVVPVEKIVPIPDGVDDATAATLTHDGPMALTLLDTARIASGTRVLVLGANGGAGLLAVGLAAAAGAYVIGAARGAAKQALVREAGAAEVVDPTDADWLDRVRDVDVVLDGVGGAIGSAALAAVRDGGTIFTYGAPTGGFATVDPDEARRRGITVHGLPALAQARDQVTALVARTLAEAAAGRISPVVGGTFPLTDAAGAHAAVEARTVLGKVLLTVAERPATP</sequence>
<dbReference type="RefSeq" id="WP_203663893.1">
    <property type="nucleotide sequence ID" value="NZ_BAAAZM010000023.1"/>
</dbReference>
<keyword evidence="1" id="KW-0521">NADP</keyword>
<gene>
    <name evidence="3" type="primary">qor_4</name>
    <name evidence="3" type="ORF">Aru02nite_64250</name>
</gene>
<dbReference type="PANTHER" id="PTHR44154:SF1">
    <property type="entry name" value="QUINONE OXIDOREDUCTASE"/>
    <property type="match status" value="1"/>
</dbReference>
<protein>
    <submittedName>
        <fullName evidence="3">NADPH:quinone reductase</fullName>
    </submittedName>
</protein>
<dbReference type="InterPro" id="IPR011032">
    <property type="entry name" value="GroES-like_sf"/>
</dbReference>
<dbReference type="SUPFAM" id="SSF51735">
    <property type="entry name" value="NAD(P)-binding Rossmann-fold domains"/>
    <property type="match status" value="1"/>
</dbReference>
<dbReference type="Proteomes" id="UP000612808">
    <property type="component" value="Unassembled WGS sequence"/>
</dbReference>
<proteinExistence type="predicted"/>
<evidence type="ECO:0000256" key="1">
    <source>
        <dbReference type="ARBA" id="ARBA00022857"/>
    </source>
</evidence>